<reference evidence="1 2" key="1">
    <citation type="submission" date="2013-02" db="EMBL/GenBank/DDBJ databases">
        <authorList>
            <person name="Genoscope - CEA"/>
        </authorList>
    </citation>
    <scope>NUCLEOTIDE SEQUENCE [LARGE SCALE GENOMIC DNA]</scope>
    <source>
        <strain evidence="1 2">STM 2683</strain>
    </source>
</reference>
<dbReference type="InterPro" id="IPR010662">
    <property type="entry name" value="RBBP9/YdeN"/>
</dbReference>
<dbReference type="SUPFAM" id="SSF53474">
    <property type="entry name" value="alpha/beta-Hydrolases"/>
    <property type="match status" value="1"/>
</dbReference>
<dbReference type="Gene3D" id="3.40.50.1820">
    <property type="entry name" value="alpha/beta hydrolase"/>
    <property type="match status" value="1"/>
</dbReference>
<name>M5ER59_9HYPH</name>
<dbReference type="GO" id="GO:0016787">
    <property type="term" value="F:hydrolase activity"/>
    <property type="evidence" value="ECO:0007669"/>
    <property type="project" value="UniProtKB-KW"/>
</dbReference>
<keyword evidence="2" id="KW-1185">Reference proteome</keyword>
<keyword evidence="1" id="KW-0378">Hydrolase</keyword>
<evidence type="ECO:0000313" key="2">
    <source>
        <dbReference type="Proteomes" id="UP000012062"/>
    </source>
</evidence>
<organism evidence="1 2">
    <name type="scientific">Mesorhizobium metallidurans STM 2683</name>
    <dbReference type="NCBI Taxonomy" id="1297569"/>
    <lineage>
        <taxon>Bacteria</taxon>
        <taxon>Pseudomonadati</taxon>
        <taxon>Pseudomonadota</taxon>
        <taxon>Alphaproteobacteria</taxon>
        <taxon>Hyphomicrobiales</taxon>
        <taxon>Phyllobacteriaceae</taxon>
        <taxon>Mesorhizobium</taxon>
    </lineage>
</organism>
<comment type="caution">
    <text evidence="1">The sequence shown here is derived from an EMBL/GenBank/DDBJ whole genome shotgun (WGS) entry which is preliminary data.</text>
</comment>
<dbReference type="EMBL" id="CAUM01000099">
    <property type="protein sequence ID" value="CCV06578.1"/>
    <property type="molecule type" value="Genomic_DNA"/>
</dbReference>
<proteinExistence type="predicted"/>
<dbReference type="InterPro" id="IPR029058">
    <property type="entry name" value="AB_hydrolase_fold"/>
</dbReference>
<dbReference type="eggNOG" id="COG3545">
    <property type="taxonomic scope" value="Bacteria"/>
</dbReference>
<dbReference type="Proteomes" id="UP000012062">
    <property type="component" value="Unassembled WGS sequence"/>
</dbReference>
<gene>
    <name evidence="1" type="ORF">MESS2_330037</name>
</gene>
<dbReference type="Pfam" id="PF06821">
    <property type="entry name" value="Ser_hydrolase"/>
    <property type="match status" value="1"/>
</dbReference>
<sequence length="191" mass="20442">MMISAAGDFDFLALPGRGNSGPDHWMSHWCQAFPNSSRVLQAEWDRPSPEDWIDRVDAAVAAAPRRVVLLAHSLAVATAVKWAAGASESQLRKIAGALLVAPTNVEDPDPSFELVRPFAPMPLKRLPFPTLVVASRTDPRVTFDKATAFAAAWGAELADAGDLGHMGNEVLLGPWPAGLLMLGRLLEKAGL</sequence>
<dbReference type="STRING" id="1297569.MESS2_330037"/>
<dbReference type="AlphaFoldDB" id="M5ER59"/>
<protein>
    <submittedName>
        <fullName evidence="1">Hydrolase, Alpha/Beta family</fullName>
    </submittedName>
</protein>
<evidence type="ECO:0000313" key="1">
    <source>
        <dbReference type="EMBL" id="CCV06578.1"/>
    </source>
</evidence>
<accession>M5ER59</accession>